<dbReference type="EnsemblPlants" id="HORVU.MOREX.r3.6HG0545260.1">
    <property type="protein sequence ID" value="HORVU.MOREX.r3.6HG0545260.1"/>
    <property type="gene ID" value="HORVU.MOREX.r3.6HG0545260"/>
</dbReference>
<dbReference type="Gramene" id="HORVU.MOREX.r2.6HG0453330.1">
    <property type="protein sequence ID" value="HORVU.MOREX.r2.6HG0453330.1"/>
    <property type="gene ID" value="HORVU.MOREX.r2.6HG0453330"/>
</dbReference>
<accession>A0A8I6Y6V5</accession>
<sequence length="477" mass="53149">MDSLPIPGELVVDILLRVPDAADLVRASAACVSFRRTVADRSFLRRYRRLHAPPLLGFLSNGAFRPAEPPHSSASAANAVSLAGDFSFSFLPAPARARDWIVRDIRDGRVLLDRPRSHDHTDWTRRNPTIWETAVCDPLHRRYLVLPPFPQHLAATAVGKSEAFLIPSDRDDDDDEEEEASFRVMLMVQGEAKLFGFVFSSSTGQWRAGPSQPWGDLFSDLLTSTDIIPLYFRRYAHGCFYWVTIPTFFGRDEMKLLVFDTSRMEFSIAEPPPEAKSCRSLDTHIAMVETGEGRPGMFVLESRPPYISLHYTMMMQNSAGSSIQWQKVKTITLSPGFSYALAGSVGRYLLLLRREVSPLSPNCFTLDIKTFQLERICGRKYGHAYSNFPPSLLSSPTVSSGAREGEEMLEQGARTLLAEELIDGPHDERTDNDVGDQASLSRIADGDDRGCAASGKIFLWGLLVGSLFFLRGMSVET</sequence>
<organism evidence="1 2">
    <name type="scientific">Hordeum vulgare subsp. vulgare</name>
    <name type="common">Domesticated barley</name>
    <dbReference type="NCBI Taxonomy" id="112509"/>
    <lineage>
        <taxon>Eukaryota</taxon>
        <taxon>Viridiplantae</taxon>
        <taxon>Streptophyta</taxon>
        <taxon>Embryophyta</taxon>
        <taxon>Tracheophyta</taxon>
        <taxon>Spermatophyta</taxon>
        <taxon>Magnoliopsida</taxon>
        <taxon>Liliopsida</taxon>
        <taxon>Poales</taxon>
        <taxon>Poaceae</taxon>
        <taxon>BOP clade</taxon>
        <taxon>Pooideae</taxon>
        <taxon>Triticodae</taxon>
        <taxon>Triticeae</taxon>
        <taxon>Hordeinae</taxon>
        <taxon>Hordeum</taxon>
    </lineage>
</organism>
<reference evidence="1" key="2">
    <citation type="submission" date="2020-10" db="EMBL/GenBank/DDBJ databases">
        <authorList>
            <person name="Scholz U."/>
            <person name="Mascher M."/>
            <person name="Fiebig A."/>
        </authorList>
    </citation>
    <scope>NUCLEOTIDE SEQUENCE [LARGE SCALE GENOMIC DNA]</scope>
    <source>
        <strain evidence="1">cv. Morex</strain>
    </source>
</reference>
<name>A0A8I6Y6V5_HORVV</name>
<dbReference type="KEGG" id="hvg:123404032"/>
<evidence type="ECO:0000313" key="2">
    <source>
        <dbReference type="Proteomes" id="UP000011116"/>
    </source>
</evidence>
<dbReference type="PANTHER" id="PTHR31264">
    <property type="entry name" value="OS07G0554500 PROTEIN-RELATED"/>
    <property type="match status" value="1"/>
</dbReference>
<dbReference type="GeneID" id="123404032"/>
<reference evidence="2" key="1">
    <citation type="journal article" date="2012" name="Nature">
        <title>A physical, genetic and functional sequence assembly of the barley genome.</title>
        <authorList>
            <consortium name="The International Barley Genome Sequencing Consortium"/>
            <person name="Mayer K.F."/>
            <person name="Waugh R."/>
            <person name="Brown J.W."/>
            <person name="Schulman A."/>
            <person name="Langridge P."/>
            <person name="Platzer M."/>
            <person name="Fincher G.B."/>
            <person name="Muehlbauer G.J."/>
            <person name="Sato K."/>
            <person name="Close T.J."/>
            <person name="Wise R.P."/>
            <person name="Stein N."/>
        </authorList>
    </citation>
    <scope>NUCLEOTIDE SEQUENCE [LARGE SCALE GENOMIC DNA]</scope>
    <source>
        <strain evidence="2">cv. Morex</strain>
    </source>
</reference>
<gene>
    <name evidence="1" type="primary">LOC123404032</name>
</gene>
<reference evidence="1" key="3">
    <citation type="submission" date="2022-01" db="UniProtKB">
        <authorList>
            <consortium name="EnsemblPlants"/>
        </authorList>
    </citation>
    <scope>IDENTIFICATION</scope>
    <source>
        <strain evidence="1">subsp. vulgare</strain>
    </source>
</reference>
<evidence type="ECO:0000313" key="1">
    <source>
        <dbReference type="EnsemblPlants" id="HORVU.MOREX.r3.6HG0545260.1"/>
    </source>
</evidence>
<dbReference type="InterPro" id="IPR036047">
    <property type="entry name" value="F-box-like_dom_sf"/>
</dbReference>
<dbReference type="AlphaFoldDB" id="A0A8I6Y6V5"/>
<dbReference type="KEGG" id="hvg:123404019"/>
<dbReference type="SUPFAM" id="SSF81383">
    <property type="entry name" value="F-box domain"/>
    <property type="match status" value="1"/>
</dbReference>
<dbReference type="Gramene" id="HORVU.MOREX.r3.6HG0545320.1">
    <property type="protein sequence ID" value="HORVU.MOREX.r3.6HG0545320.1"/>
    <property type="gene ID" value="HORVU.MOREX.r3.6HG0545320"/>
</dbReference>
<dbReference type="Gramene" id="HORVU.MOREX.r3.6HG0545260.1">
    <property type="protein sequence ID" value="HORVU.MOREX.r3.6HG0545260.1"/>
    <property type="gene ID" value="HORVU.MOREX.r3.6HG0545260"/>
</dbReference>
<protein>
    <recommendedName>
        <fullName evidence="3">F-box domain-containing protein</fullName>
    </recommendedName>
</protein>
<dbReference type="Proteomes" id="UP000011116">
    <property type="component" value="Chromosome 6H"/>
</dbReference>
<dbReference type="RefSeq" id="XP_044953875.1">
    <property type="nucleotide sequence ID" value="XM_045097940.1"/>
</dbReference>
<proteinExistence type="predicted"/>
<dbReference type="OrthoDB" id="688066at2759"/>
<evidence type="ECO:0008006" key="3">
    <source>
        <dbReference type="Google" id="ProtNLM"/>
    </source>
</evidence>
<keyword evidence="2" id="KW-1185">Reference proteome</keyword>
<dbReference type="PANTHER" id="PTHR31264:SF35">
    <property type="entry name" value="F-BOX DOMAIN-CONTAINING PROTEIN"/>
    <property type="match status" value="1"/>
</dbReference>
<dbReference type="EnsemblPlants" id="HORVU.MOREX.r3.6HG0545320.1">
    <property type="protein sequence ID" value="HORVU.MOREX.r3.6HG0545320.1"/>
    <property type="gene ID" value="HORVU.MOREX.r3.6HG0545320"/>
</dbReference>